<feature type="compositionally biased region" description="Low complexity" evidence="1">
    <location>
        <begin position="572"/>
        <end position="595"/>
    </location>
</feature>
<accession>A0A0S4KNU8</accession>
<feature type="region of interest" description="Disordered" evidence="1">
    <location>
        <begin position="635"/>
        <end position="662"/>
    </location>
</feature>
<dbReference type="GO" id="GO:0003743">
    <property type="term" value="F:translation initiation factor activity"/>
    <property type="evidence" value="ECO:0007669"/>
    <property type="project" value="TreeGrafter"/>
</dbReference>
<dbReference type="AlphaFoldDB" id="A0A0S4KNU8"/>
<dbReference type="PANTHER" id="PTHR23253:SF73">
    <property type="entry name" value="MIF4G DOMAIN-CONTAINING PROTEIN"/>
    <property type="match status" value="1"/>
</dbReference>
<evidence type="ECO:0000259" key="2">
    <source>
        <dbReference type="SMART" id="SM00543"/>
    </source>
</evidence>
<feature type="region of interest" description="Disordered" evidence="1">
    <location>
        <begin position="496"/>
        <end position="536"/>
    </location>
</feature>
<evidence type="ECO:0000256" key="1">
    <source>
        <dbReference type="SAM" id="MobiDB-lite"/>
    </source>
</evidence>
<feature type="compositionally biased region" description="Polar residues" evidence="1">
    <location>
        <begin position="635"/>
        <end position="661"/>
    </location>
</feature>
<sequence>MLASPLAAARQDTVASTFRPPMTLLRSVPPQSRKTGLTAAAAPWTPQATKSNAVAPSHNGPKPPAPLHSSPPLQPAQHNTVPPPAALGNSPALQPSAIRSRDLPTLTLEASPLSIASSPLLATTPLATSALVITEEAMISGVYTFDMFQSLRHDCAHTPQRVLNWVVQLYRTQPTLKVPPHLVLTVDEPIVDDASGLMSRPTVVRRRPVRQVHHKVMSVLSRVTPQKYPELQKELLTLPLKQTTDTELKEVVRVFFEKAVQEEKFSPLYASLVADICKITDAERSLEKEQRDKLLASRIRIELLTTCQEEFQRPIQLSEDDKVDPITGKALEPQVIDSKRDRLKRRLCGNIKFVGELYKKKLVTERVVSLILDLLVGDFDPQRPTAKEEYVFEVFQTLLKCVGVVCKESNPELLRKNMNAARKILCHPTARIRFLMMDLEDMERRGWVPRERLMTMEERERETMERDRRGYEEIERRARARQVELDEYVLSNAMGHHNASSNSLSTPTSAPHSNSQHQQQQPQRGSSFSATHTSQRPPVLNVLSRAAPEVKHPHGTPTASPAKGGRVFSAATNNPSTVPTPNTPSSIPSSPSLLMTPPPKYQKNPINPDRSPVVHPSANLHSIPHVFSASGLNESVASSSQNGGMGRTSSTNSIGSLSNMVASPLSPNAPPLPLHELTNVLMTQFAANKNVDEVLTTLRNITIPQRVCVLTLWLRRACTTTKLFTERDQICVLFSTIMQLASSRDKAVLSPQDLSTTFLEWIRYDVERGQFSNCPRLFANIGSMILQTYQKGSMPSNIDANAQELTKGVLNGMMFTVLLRELHAHESAQAIPTLVKDAQPIVQQILSFLPDRSLGPKMDVLLAMQNSFRILKFVLYGDGALTRAQTPPTPSLRGSPMNESFGSFDAFSQCLIFPKVAEDVEFALYRRLREAPDGNSWREQAIQMAMSQVGGAGNTGINNPVSRLTQFMKVVGTLLTVLHPKDAHQPLTTSIKSEDLDAVVHSIINKRKNAIEYQCAAVIELMSHFTYSVANITTPATADSPSRTSMSPSMSASTSVMLNSSLAEAAGSWANIETRMTKMMGIFRRWSADHIIQGPAVLELLKSIHEGDCGPHTHADEIVAASQRQPLESIFTLQYNFMVESSWSAVLQMLAAS</sequence>
<dbReference type="OMA" id="RFLMMDL"/>
<gene>
    <name evidence="3" type="ORF">BSAL_07685</name>
</gene>
<feature type="domain" description="MIF4G" evidence="2">
    <location>
        <begin position="213"/>
        <end position="446"/>
    </location>
</feature>
<reference evidence="4" key="1">
    <citation type="submission" date="2015-09" db="EMBL/GenBank/DDBJ databases">
        <authorList>
            <consortium name="Pathogen Informatics"/>
        </authorList>
    </citation>
    <scope>NUCLEOTIDE SEQUENCE [LARGE SCALE GENOMIC DNA]</scope>
    <source>
        <strain evidence="4">Lake Konstanz</strain>
    </source>
</reference>
<dbReference type="VEuPathDB" id="TriTrypDB:BSAL_07685"/>
<dbReference type="Gene3D" id="1.25.40.180">
    <property type="match status" value="1"/>
</dbReference>
<keyword evidence="4" id="KW-1185">Reference proteome</keyword>
<dbReference type="Pfam" id="PF02854">
    <property type="entry name" value="MIF4G"/>
    <property type="match status" value="1"/>
</dbReference>
<dbReference type="InterPro" id="IPR003890">
    <property type="entry name" value="MIF4G-like_typ-3"/>
</dbReference>
<feature type="compositionally biased region" description="Low complexity" evidence="1">
    <location>
        <begin position="38"/>
        <end position="49"/>
    </location>
</feature>
<evidence type="ECO:0000313" key="3">
    <source>
        <dbReference type="EMBL" id="CUI14573.1"/>
    </source>
</evidence>
<organism evidence="3 4">
    <name type="scientific">Bodo saltans</name>
    <name type="common">Flagellated protozoan</name>
    <dbReference type="NCBI Taxonomy" id="75058"/>
    <lineage>
        <taxon>Eukaryota</taxon>
        <taxon>Discoba</taxon>
        <taxon>Euglenozoa</taxon>
        <taxon>Kinetoplastea</taxon>
        <taxon>Metakinetoplastina</taxon>
        <taxon>Eubodonida</taxon>
        <taxon>Bodonidae</taxon>
        <taxon>Bodo</taxon>
    </lineage>
</organism>
<feature type="compositionally biased region" description="Polar residues" evidence="1">
    <location>
        <begin position="498"/>
        <end position="508"/>
    </location>
</feature>
<feature type="region of interest" description="Disordered" evidence="1">
    <location>
        <begin position="1"/>
        <end position="95"/>
    </location>
</feature>
<feature type="compositionally biased region" description="Low complexity" evidence="1">
    <location>
        <begin position="67"/>
        <end position="77"/>
    </location>
</feature>
<dbReference type="InterPro" id="IPR016024">
    <property type="entry name" value="ARM-type_fold"/>
</dbReference>
<name>A0A0S4KNU8_BODSA</name>
<dbReference type="SMART" id="SM00543">
    <property type="entry name" value="MIF4G"/>
    <property type="match status" value="1"/>
</dbReference>
<proteinExistence type="predicted"/>
<dbReference type="PANTHER" id="PTHR23253">
    <property type="entry name" value="EUKARYOTIC TRANSLATION INITIATION FACTOR 4 GAMMA"/>
    <property type="match status" value="1"/>
</dbReference>
<feature type="compositionally biased region" description="Low complexity" evidence="1">
    <location>
        <begin position="509"/>
        <end position="529"/>
    </location>
</feature>
<dbReference type="Proteomes" id="UP000051952">
    <property type="component" value="Unassembled WGS sequence"/>
</dbReference>
<evidence type="ECO:0000313" key="4">
    <source>
        <dbReference type="Proteomes" id="UP000051952"/>
    </source>
</evidence>
<dbReference type="SUPFAM" id="SSF48371">
    <property type="entry name" value="ARM repeat"/>
    <property type="match status" value="1"/>
</dbReference>
<dbReference type="GO" id="GO:0003729">
    <property type="term" value="F:mRNA binding"/>
    <property type="evidence" value="ECO:0007669"/>
    <property type="project" value="TreeGrafter"/>
</dbReference>
<feature type="region of interest" description="Disordered" evidence="1">
    <location>
        <begin position="548"/>
        <end position="608"/>
    </location>
</feature>
<dbReference type="GO" id="GO:0016281">
    <property type="term" value="C:eukaryotic translation initiation factor 4F complex"/>
    <property type="evidence" value="ECO:0007669"/>
    <property type="project" value="TreeGrafter"/>
</dbReference>
<dbReference type="EMBL" id="CYKH01001409">
    <property type="protein sequence ID" value="CUI14573.1"/>
    <property type="molecule type" value="Genomic_DNA"/>
</dbReference>
<protein>
    <recommendedName>
        <fullName evidence="2">MIF4G domain-containing protein</fullName>
    </recommendedName>
</protein>
<dbReference type="OrthoDB" id="514777at2759"/>